<gene>
    <name evidence="1" type="ORF">ACFSE6_11520</name>
</gene>
<dbReference type="RefSeq" id="WP_388006816.1">
    <property type="nucleotide sequence ID" value="NZ_JBHUEE010000005.1"/>
</dbReference>
<evidence type="ECO:0000313" key="1">
    <source>
        <dbReference type="EMBL" id="MFD1718469.1"/>
    </source>
</evidence>
<sequence length="305" mass="33084">MSNAEGRPSDRIWSRLPTSSRDLLCRELSPTDLQSLLLDVARERAEAVTPARLAQRWQANRFVRPAGTDPRRLTALEARLWQLLPDEFDGLELSPVAPLGTCMALGAAHQNRVVSTMRSSEVVSDATNVLALEAAARRRAGAPVVHLAACHRQLRAQQFDAGAPSHFKLFTLVSSARDRGAAQTEADLLIAHMRYWRDVLVTVLTDAASQITYSVFDNPALTERLADSVLPGVTGEPGSAPALVADHARTRARGYYTEGALLITAGTAELGDGGFTDWTAQLLADRKERCLISCLSTEGLLAFSE</sequence>
<organism evidence="1 2">
    <name type="scientific">Georgenia deserti</name>
    <dbReference type="NCBI Taxonomy" id="2093781"/>
    <lineage>
        <taxon>Bacteria</taxon>
        <taxon>Bacillati</taxon>
        <taxon>Actinomycetota</taxon>
        <taxon>Actinomycetes</taxon>
        <taxon>Micrococcales</taxon>
        <taxon>Bogoriellaceae</taxon>
        <taxon>Georgenia</taxon>
    </lineage>
</organism>
<dbReference type="EMBL" id="JBHUEE010000005">
    <property type="protein sequence ID" value="MFD1718469.1"/>
    <property type="molecule type" value="Genomic_DNA"/>
</dbReference>
<protein>
    <submittedName>
        <fullName evidence="1">Uncharacterized protein</fullName>
    </submittedName>
</protein>
<name>A0ABW4L8U9_9MICO</name>
<accession>A0ABW4L8U9</accession>
<reference evidence="2" key="1">
    <citation type="journal article" date="2019" name="Int. J. Syst. Evol. Microbiol.">
        <title>The Global Catalogue of Microorganisms (GCM) 10K type strain sequencing project: providing services to taxonomists for standard genome sequencing and annotation.</title>
        <authorList>
            <consortium name="The Broad Institute Genomics Platform"/>
            <consortium name="The Broad Institute Genome Sequencing Center for Infectious Disease"/>
            <person name="Wu L."/>
            <person name="Ma J."/>
        </authorList>
    </citation>
    <scope>NUCLEOTIDE SEQUENCE [LARGE SCALE GENOMIC DNA]</scope>
    <source>
        <strain evidence="2">JCM 17130</strain>
    </source>
</reference>
<dbReference type="Proteomes" id="UP001597277">
    <property type="component" value="Unassembled WGS sequence"/>
</dbReference>
<proteinExistence type="predicted"/>
<comment type="caution">
    <text evidence="1">The sequence shown here is derived from an EMBL/GenBank/DDBJ whole genome shotgun (WGS) entry which is preliminary data.</text>
</comment>
<evidence type="ECO:0000313" key="2">
    <source>
        <dbReference type="Proteomes" id="UP001597277"/>
    </source>
</evidence>
<keyword evidence="2" id="KW-1185">Reference proteome</keyword>